<keyword evidence="2 4" id="KW-0808">Transferase</keyword>
<dbReference type="GO" id="GO:0034069">
    <property type="term" value="F:aminoglycoside N-acetyltransferase activity"/>
    <property type="evidence" value="ECO:0007669"/>
    <property type="project" value="TreeGrafter"/>
</dbReference>
<feature type="active site" description="Proton donor" evidence="4">
    <location>
        <position position="123"/>
    </location>
</feature>
<dbReference type="RefSeq" id="WP_184729784.1">
    <property type="nucleotide sequence ID" value="NZ_BMRW01000001.1"/>
</dbReference>
<dbReference type="AlphaFoldDB" id="A0A7W7L5V9"/>
<dbReference type="InterPro" id="IPR025559">
    <property type="entry name" value="Eis_dom"/>
</dbReference>
<dbReference type="Gene3D" id="3.40.630.30">
    <property type="match status" value="2"/>
</dbReference>
<reference evidence="6 7" key="1">
    <citation type="submission" date="2020-08" db="EMBL/GenBank/DDBJ databases">
        <title>Genomic Encyclopedia of Type Strains, Phase III (KMG-III): the genomes of soil and plant-associated and newly described type strains.</title>
        <authorList>
            <person name="Whitman W."/>
        </authorList>
    </citation>
    <scope>NUCLEOTIDE SEQUENCE [LARGE SCALE GENOMIC DNA]</scope>
    <source>
        <strain evidence="6 7">CECT 3265</strain>
    </source>
</reference>
<evidence type="ECO:0000313" key="6">
    <source>
        <dbReference type="EMBL" id="MBB4884245.1"/>
    </source>
</evidence>
<dbReference type="NCBIfam" id="NF002367">
    <property type="entry name" value="PRK01346.1-4"/>
    <property type="match status" value="1"/>
</dbReference>
<keyword evidence="3 4" id="KW-0012">Acyltransferase</keyword>
<dbReference type="CDD" id="cd04301">
    <property type="entry name" value="NAT_SF"/>
    <property type="match status" value="1"/>
</dbReference>
<dbReference type="Pfam" id="PF13527">
    <property type="entry name" value="Acetyltransf_9"/>
    <property type="match status" value="1"/>
</dbReference>
<evidence type="ECO:0000256" key="3">
    <source>
        <dbReference type="ARBA" id="ARBA00023315"/>
    </source>
</evidence>
<dbReference type="InterPro" id="IPR051554">
    <property type="entry name" value="Acetyltransferase_Eis"/>
</dbReference>
<feature type="binding site" evidence="4">
    <location>
        <begin position="82"/>
        <end position="84"/>
    </location>
    <ligand>
        <name>acetyl-CoA</name>
        <dbReference type="ChEBI" id="CHEBI:57288"/>
    </ligand>
</feature>
<evidence type="ECO:0000256" key="2">
    <source>
        <dbReference type="ARBA" id="ARBA00022679"/>
    </source>
</evidence>
<evidence type="ECO:0000259" key="5">
    <source>
        <dbReference type="PROSITE" id="PS51186"/>
    </source>
</evidence>
<gene>
    <name evidence="6" type="ORF">FHS38_000254</name>
</gene>
<dbReference type="EMBL" id="JACHJG010000001">
    <property type="protein sequence ID" value="MBB4884245.1"/>
    <property type="molecule type" value="Genomic_DNA"/>
</dbReference>
<dbReference type="Pfam" id="PF13530">
    <property type="entry name" value="SCP2_2"/>
    <property type="match status" value="1"/>
</dbReference>
<dbReference type="InterPro" id="IPR022902">
    <property type="entry name" value="NAcTrfase_Eis"/>
</dbReference>
<accession>A0A7W7L5V9</accession>
<comment type="subunit">
    <text evidence="4">Homohexamer; trimer of dimers.</text>
</comment>
<dbReference type="HAMAP" id="MF_01812">
    <property type="entry name" value="Eis"/>
    <property type="match status" value="1"/>
</dbReference>
<dbReference type="FunFam" id="3.30.1050.10:FF:000008">
    <property type="entry name" value="N-acetyltransferase Eis"/>
    <property type="match status" value="1"/>
</dbReference>
<keyword evidence="7" id="KW-1185">Reference proteome</keyword>
<feature type="binding site" evidence="4">
    <location>
        <begin position="118"/>
        <end position="119"/>
    </location>
    <ligand>
        <name>acetyl-CoA</name>
        <dbReference type="ChEBI" id="CHEBI:57288"/>
    </ligand>
</feature>
<dbReference type="InterPro" id="IPR041380">
    <property type="entry name" value="Acetyltransf_17"/>
</dbReference>
<dbReference type="Gene3D" id="3.30.1050.10">
    <property type="entry name" value="SCP2 sterol-binding domain"/>
    <property type="match status" value="1"/>
</dbReference>
<evidence type="ECO:0000256" key="1">
    <source>
        <dbReference type="ARBA" id="ARBA00009213"/>
    </source>
</evidence>
<sequence>MTMEIRVLRPSDWDQWYDTLELAFGGAAEPAEERDLWRELTRFDRSFGVWEGDEVVGTAGSFAFRMTVPGGEAVPTAGVTMVGVRPTYRRRGVLRQMMRRLLDDVRSSGEPLAVLTASEPAIYGRFGYGAATHSLHANIDTTRVRVAVPPGTDASDGAKGVRLRYSKPEDARDACEAVYARRVAARPGMLVRQPGWEKQPLLDAVDRREGASALQCVLAEADGEVVGYARYAVRADWDMAGAKGTVVLRDLEALTPQAYAALWRFLTEIDLTTRVTATNRPVDDPLLHLVSDVRRCDIGVRDSLYVRLVDVGAALSARTYRTPVDVVFEVEDDFCPWNAGRWRLTGDPKGASCERTDDAPDLALSVRELGTVYLGGVSLTSLAGAGLVTELRPSALEEASSAFGSTVAPWLPHGF</sequence>
<dbReference type="Proteomes" id="UP000556436">
    <property type="component" value="Unassembled WGS sequence"/>
</dbReference>
<organism evidence="6 7">
    <name type="scientific">Streptomyces netropsis</name>
    <name type="common">Streptoverticillium netropsis</name>
    <dbReference type="NCBI Taxonomy" id="55404"/>
    <lineage>
        <taxon>Bacteria</taxon>
        <taxon>Bacillati</taxon>
        <taxon>Actinomycetota</taxon>
        <taxon>Actinomycetes</taxon>
        <taxon>Kitasatosporales</taxon>
        <taxon>Streptomycetaceae</taxon>
        <taxon>Streptomyces</taxon>
    </lineage>
</organism>
<comment type="caution">
    <text evidence="6">The sequence shown here is derived from an EMBL/GenBank/DDBJ whole genome shotgun (WGS) entry which is preliminary data.</text>
</comment>
<dbReference type="Pfam" id="PF17668">
    <property type="entry name" value="Acetyltransf_17"/>
    <property type="match status" value="1"/>
</dbReference>
<evidence type="ECO:0000313" key="7">
    <source>
        <dbReference type="Proteomes" id="UP000556436"/>
    </source>
</evidence>
<proteinExistence type="inferred from homology"/>
<dbReference type="SUPFAM" id="SSF55729">
    <property type="entry name" value="Acyl-CoA N-acyltransferases (Nat)"/>
    <property type="match status" value="1"/>
</dbReference>
<dbReference type="GO" id="GO:0030649">
    <property type="term" value="P:aminoglycoside antibiotic catabolic process"/>
    <property type="evidence" value="ECO:0007669"/>
    <property type="project" value="TreeGrafter"/>
</dbReference>
<feature type="binding site" evidence="4">
    <location>
        <begin position="90"/>
        <end position="95"/>
    </location>
    <ligand>
        <name>acetyl-CoA</name>
        <dbReference type="ChEBI" id="CHEBI:57288"/>
    </ligand>
</feature>
<feature type="active site" description="Proton acceptor; via carboxylate" evidence="4">
    <location>
        <position position="415"/>
    </location>
</feature>
<name>A0A7W7L5V9_STRNE</name>
<dbReference type="InterPro" id="IPR036527">
    <property type="entry name" value="SCP2_sterol-bd_dom_sf"/>
</dbReference>
<dbReference type="InterPro" id="IPR000182">
    <property type="entry name" value="GNAT_dom"/>
</dbReference>
<protein>
    <submittedName>
        <fullName evidence="6">Putative acetyltransferase</fullName>
    </submittedName>
</protein>
<dbReference type="SUPFAM" id="SSF55718">
    <property type="entry name" value="SCP-like"/>
    <property type="match status" value="1"/>
</dbReference>
<comment type="similarity">
    <text evidence="1 4">Belongs to the acetyltransferase Eis family.</text>
</comment>
<dbReference type="PROSITE" id="PS51186">
    <property type="entry name" value="GNAT"/>
    <property type="match status" value="1"/>
</dbReference>
<feature type="domain" description="N-acetyltransferase" evidence="5">
    <location>
        <begin position="3"/>
        <end position="149"/>
    </location>
</feature>
<dbReference type="InterPro" id="IPR016181">
    <property type="entry name" value="Acyl_CoA_acyltransferase"/>
</dbReference>
<evidence type="ECO:0000256" key="4">
    <source>
        <dbReference type="HAMAP-Rule" id="MF_01812"/>
    </source>
</evidence>
<dbReference type="PANTHER" id="PTHR37817">
    <property type="entry name" value="N-ACETYLTRANSFERASE EIS"/>
    <property type="match status" value="1"/>
</dbReference>
<dbReference type="PANTHER" id="PTHR37817:SF1">
    <property type="entry name" value="N-ACETYLTRANSFERASE EIS"/>
    <property type="match status" value="1"/>
</dbReference>